<keyword evidence="1" id="KW-0472">Membrane</keyword>
<evidence type="ECO:0000313" key="2">
    <source>
        <dbReference type="EMBL" id="MDR7192210.1"/>
    </source>
</evidence>
<dbReference type="RefSeq" id="WP_310233188.1">
    <property type="nucleotide sequence ID" value="NZ_JAVDWO010000003.1"/>
</dbReference>
<proteinExistence type="predicted"/>
<evidence type="ECO:0000313" key="3">
    <source>
        <dbReference type="Proteomes" id="UP001256588"/>
    </source>
</evidence>
<keyword evidence="1" id="KW-1133">Transmembrane helix</keyword>
<organism evidence="2 3">
    <name type="scientific">Luteimonas terrae</name>
    <dbReference type="NCBI Taxonomy" id="1530191"/>
    <lineage>
        <taxon>Bacteria</taxon>
        <taxon>Pseudomonadati</taxon>
        <taxon>Pseudomonadota</taxon>
        <taxon>Gammaproteobacteria</taxon>
        <taxon>Lysobacterales</taxon>
        <taxon>Lysobacteraceae</taxon>
        <taxon>Luteimonas</taxon>
    </lineage>
</organism>
<protein>
    <recommendedName>
        <fullName evidence="4">DUF4381 domain-containing protein</fullName>
    </recommendedName>
</protein>
<dbReference type="Proteomes" id="UP001256588">
    <property type="component" value="Unassembled WGS sequence"/>
</dbReference>
<comment type="caution">
    <text evidence="2">The sequence shown here is derived from an EMBL/GenBank/DDBJ whole genome shotgun (WGS) entry which is preliminary data.</text>
</comment>
<evidence type="ECO:0008006" key="4">
    <source>
        <dbReference type="Google" id="ProtNLM"/>
    </source>
</evidence>
<evidence type="ECO:0000256" key="1">
    <source>
        <dbReference type="SAM" id="Phobius"/>
    </source>
</evidence>
<dbReference type="Pfam" id="PF14316">
    <property type="entry name" value="DUF4381"/>
    <property type="match status" value="1"/>
</dbReference>
<reference evidence="2 3" key="1">
    <citation type="submission" date="2023-07" db="EMBL/GenBank/DDBJ databases">
        <title>Sorghum-associated microbial communities from plants grown in Nebraska, USA.</title>
        <authorList>
            <person name="Schachtman D."/>
        </authorList>
    </citation>
    <scope>NUCLEOTIDE SEQUENCE [LARGE SCALE GENOMIC DNA]</scope>
    <source>
        <strain evidence="2 3">4099</strain>
    </source>
</reference>
<keyword evidence="1" id="KW-0812">Transmembrane</keyword>
<dbReference type="EMBL" id="JAVDWO010000003">
    <property type="protein sequence ID" value="MDR7192210.1"/>
    <property type="molecule type" value="Genomic_DNA"/>
</dbReference>
<feature type="transmembrane region" description="Helical" evidence="1">
    <location>
        <begin position="27"/>
        <end position="47"/>
    </location>
</feature>
<dbReference type="InterPro" id="IPR025489">
    <property type="entry name" value="DUF4381"/>
</dbReference>
<accession>A0ABU1XTX2</accession>
<sequence length="154" mass="17078">MATMPDLVLRDIHQSTAPSWWPPAVGWWWVGAALLAIVCGLAGWRMFRAWQRRRWQRLFDREVAVAGDAAGRIAAMSSLLRRAARRHRSDADRLQGDDWLSFLDAGAAGAPFSTGAGAALRDGAFRRDAHALETTALHALARRRFVGLMMGRGR</sequence>
<name>A0ABU1XTX2_9GAMM</name>
<gene>
    <name evidence="2" type="ORF">J2W68_000918</name>
</gene>
<keyword evidence="3" id="KW-1185">Reference proteome</keyword>